<accession>A0A9N9R862</accession>
<evidence type="ECO:0000313" key="2">
    <source>
        <dbReference type="Proteomes" id="UP001153714"/>
    </source>
</evidence>
<proteinExistence type="predicted"/>
<evidence type="ECO:0000313" key="1">
    <source>
        <dbReference type="EMBL" id="CAG9792227.1"/>
    </source>
</evidence>
<name>A0A9N9R862_9NEOP</name>
<dbReference type="OrthoDB" id="7481777at2759"/>
<reference evidence="1" key="1">
    <citation type="submission" date="2021-12" db="EMBL/GenBank/DDBJ databases">
        <authorList>
            <person name="King R."/>
        </authorList>
    </citation>
    <scope>NUCLEOTIDE SEQUENCE</scope>
</reference>
<protein>
    <submittedName>
        <fullName evidence="1">Uncharacterized protein</fullName>
    </submittedName>
</protein>
<sequence length="186" mass="20829">MLGLLRKQINVCITQLNVIETRHCRKALIILGVGESETDNCIDLVCNILTSRLGLRDVTKSFLTVCHRLGEPPNNGGRDQPVLVRFAQSELKSAAWTSKTKFKGTSIIVKEFLTKSRQAVFNKARLHCGVHCCWTQDGVIFIKTSDGRRHKCVTQEELDSLTAVHPKPHQRELQLVALFLPAKISS</sequence>
<keyword evidence="2" id="KW-1185">Reference proteome</keyword>
<gene>
    <name evidence="1" type="ORF">DIATSA_LOCUS9777</name>
</gene>
<organism evidence="1 2">
    <name type="scientific">Diatraea saccharalis</name>
    <name type="common">sugarcane borer</name>
    <dbReference type="NCBI Taxonomy" id="40085"/>
    <lineage>
        <taxon>Eukaryota</taxon>
        <taxon>Metazoa</taxon>
        <taxon>Ecdysozoa</taxon>
        <taxon>Arthropoda</taxon>
        <taxon>Hexapoda</taxon>
        <taxon>Insecta</taxon>
        <taxon>Pterygota</taxon>
        <taxon>Neoptera</taxon>
        <taxon>Endopterygota</taxon>
        <taxon>Lepidoptera</taxon>
        <taxon>Glossata</taxon>
        <taxon>Ditrysia</taxon>
        <taxon>Pyraloidea</taxon>
        <taxon>Crambidae</taxon>
        <taxon>Crambinae</taxon>
        <taxon>Diatraea</taxon>
    </lineage>
</organism>
<dbReference type="Proteomes" id="UP001153714">
    <property type="component" value="Chromosome 4"/>
</dbReference>
<dbReference type="EMBL" id="OU893335">
    <property type="protein sequence ID" value="CAG9792227.1"/>
    <property type="molecule type" value="Genomic_DNA"/>
</dbReference>
<dbReference type="AlphaFoldDB" id="A0A9N9R862"/>
<reference evidence="1" key="2">
    <citation type="submission" date="2022-10" db="EMBL/GenBank/DDBJ databases">
        <authorList>
            <consortium name="ENA_rothamsted_submissions"/>
            <consortium name="culmorum"/>
            <person name="King R."/>
        </authorList>
    </citation>
    <scope>NUCLEOTIDE SEQUENCE</scope>
</reference>